<feature type="signal peptide" evidence="1">
    <location>
        <begin position="1"/>
        <end position="25"/>
    </location>
</feature>
<reference evidence="2" key="1">
    <citation type="submission" date="2022-02" db="EMBL/GenBank/DDBJ databases">
        <authorList>
            <person name="Henning P.M."/>
            <person name="McCubbin A.G."/>
            <person name="Shore J.S."/>
        </authorList>
    </citation>
    <scope>NUCLEOTIDE SEQUENCE</scope>
    <source>
        <strain evidence="2">F60SS</strain>
        <tissue evidence="2">Leaves</tissue>
    </source>
</reference>
<proteinExistence type="predicted"/>
<organism evidence="2 3">
    <name type="scientific">Turnera subulata</name>
    <dbReference type="NCBI Taxonomy" id="218843"/>
    <lineage>
        <taxon>Eukaryota</taxon>
        <taxon>Viridiplantae</taxon>
        <taxon>Streptophyta</taxon>
        <taxon>Embryophyta</taxon>
        <taxon>Tracheophyta</taxon>
        <taxon>Spermatophyta</taxon>
        <taxon>Magnoliopsida</taxon>
        <taxon>eudicotyledons</taxon>
        <taxon>Gunneridae</taxon>
        <taxon>Pentapetalae</taxon>
        <taxon>rosids</taxon>
        <taxon>fabids</taxon>
        <taxon>Malpighiales</taxon>
        <taxon>Passifloraceae</taxon>
        <taxon>Turnera</taxon>
    </lineage>
</organism>
<sequence length="155" mass="15622">MAPKSLLVVSLLVLAAAVAAPAAEAQLGLSGLLGLIRIQGTLFCTANGNIGVNGTSTPVFPNALVQLQCGGTNIASARTNSSGVFSILLDPLNFVLSSLLNSCNLMVDTPLATCNANLPAVGLLSSTLQLVGNTVVGLLNITSIIPAAFKLLPLN</sequence>
<dbReference type="OrthoDB" id="905355at2759"/>
<name>A0A9Q0FME3_9ROSI</name>
<gene>
    <name evidence="2" type="ORF">Tsubulata_016284</name>
</gene>
<dbReference type="PANTHER" id="PTHR34458">
    <property type="entry name" value="POLLEN OLE E 1 ALLERGEN AND EXTENSIN FAMILY PROTEIN-RELATED"/>
    <property type="match status" value="1"/>
</dbReference>
<dbReference type="InterPro" id="IPR040404">
    <property type="entry name" value="Phylloplanin-like"/>
</dbReference>
<protein>
    <recommendedName>
        <fullName evidence="4">Phylloplanin</fullName>
    </recommendedName>
</protein>
<dbReference type="EMBL" id="JAKUCV010004786">
    <property type="protein sequence ID" value="KAJ4834086.1"/>
    <property type="molecule type" value="Genomic_DNA"/>
</dbReference>
<feature type="chain" id="PRO_5040167573" description="Phylloplanin" evidence="1">
    <location>
        <begin position="26"/>
        <end position="155"/>
    </location>
</feature>
<evidence type="ECO:0008006" key="4">
    <source>
        <dbReference type="Google" id="ProtNLM"/>
    </source>
</evidence>
<keyword evidence="3" id="KW-1185">Reference proteome</keyword>
<evidence type="ECO:0000313" key="3">
    <source>
        <dbReference type="Proteomes" id="UP001141552"/>
    </source>
</evidence>
<comment type="caution">
    <text evidence="2">The sequence shown here is derived from an EMBL/GenBank/DDBJ whole genome shotgun (WGS) entry which is preliminary data.</text>
</comment>
<dbReference type="Proteomes" id="UP001141552">
    <property type="component" value="Unassembled WGS sequence"/>
</dbReference>
<reference evidence="2" key="2">
    <citation type="journal article" date="2023" name="Plants (Basel)">
        <title>Annotation of the Turnera subulata (Passifloraceae) Draft Genome Reveals the S-Locus Evolved after the Divergence of Turneroideae from Passifloroideae in a Stepwise Manner.</title>
        <authorList>
            <person name="Henning P.M."/>
            <person name="Roalson E.H."/>
            <person name="Mir W."/>
            <person name="McCubbin A.G."/>
            <person name="Shore J.S."/>
        </authorList>
    </citation>
    <scope>NUCLEOTIDE SEQUENCE</scope>
    <source>
        <strain evidence="2">F60SS</strain>
    </source>
</reference>
<keyword evidence="1" id="KW-0732">Signal</keyword>
<evidence type="ECO:0000313" key="2">
    <source>
        <dbReference type="EMBL" id="KAJ4834086.1"/>
    </source>
</evidence>
<evidence type="ECO:0000256" key="1">
    <source>
        <dbReference type="SAM" id="SignalP"/>
    </source>
</evidence>
<accession>A0A9Q0FME3</accession>
<dbReference type="PANTHER" id="PTHR34458:SF5">
    <property type="entry name" value="POLLEN OLE E 1 ALLERGEN AND EXTENSIN FAMILY PROTEIN"/>
    <property type="match status" value="1"/>
</dbReference>
<dbReference type="AlphaFoldDB" id="A0A9Q0FME3"/>